<dbReference type="OrthoDB" id="9788327at2"/>
<protein>
    <submittedName>
        <fullName evidence="2">Transglutaminase-like superfamily protein</fullName>
    </submittedName>
</protein>
<dbReference type="InterPro" id="IPR002931">
    <property type="entry name" value="Transglutaminase-like"/>
</dbReference>
<dbReference type="Proteomes" id="UP000254051">
    <property type="component" value="Unassembled WGS sequence"/>
</dbReference>
<evidence type="ECO:0000313" key="2">
    <source>
        <dbReference type="EMBL" id="SUQ16385.1"/>
    </source>
</evidence>
<dbReference type="Pfam" id="PF01841">
    <property type="entry name" value="Transglut_core"/>
    <property type="match status" value="1"/>
</dbReference>
<accession>A0A315ZMV0</accession>
<dbReference type="PANTHER" id="PTHR46333:SF2">
    <property type="entry name" value="CYTOKINESIS PROTEIN 3"/>
    <property type="match status" value="1"/>
</dbReference>
<dbReference type="EMBL" id="UHJJ01000028">
    <property type="protein sequence ID" value="SUQ16385.1"/>
    <property type="molecule type" value="Genomic_DNA"/>
</dbReference>
<dbReference type="InterPro" id="IPR052557">
    <property type="entry name" value="CAP/Cytokinesis_protein"/>
</dbReference>
<proteinExistence type="predicted"/>
<keyword evidence="3" id="KW-1185">Reference proteome</keyword>
<dbReference type="GO" id="GO:0005737">
    <property type="term" value="C:cytoplasm"/>
    <property type="evidence" value="ECO:0007669"/>
    <property type="project" value="TreeGrafter"/>
</dbReference>
<dbReference type="PANTHER" id="PTHR46333">
    <property type="entry name" value="CYTOKINESIS PROTEIN 3"/>
    <property type="match status" value="1"/>
</dbReference>
<dbReference type="AlphaFoldDB" id="A0A315ZMV0"/>
<sequence length="407" mass="47103">MAKRRKKRKWPAFLGIIISICTASGLAAVGIKQFPRLFASTQEVVKIVKVQSEKMESIPFEEVKIPEDDVASGYYYQQLNEEEQNLYKEMYQGILESSDTIYMHSPDIEILKKVSQFIFCDRPELFWCNGEMQVTSYKDYSEIQPVYTYTGEEKENRQLEIEDAAEECLSGINSEMMEYDKVKYIFEYLVNTVDYNLEALDNQNIYSALVGKSSVCAGYSRAAQYLLQKLGVECIYVTGAIPGQGAHAWNIVKCGDQYYQMDVTFGDPVFLETGNRGNIPDKSINYDYLCCSDAEIMKNHTLDTEVSYPTCSSMDLNYYKLNGMYYEEFQPEQLLQDMNQTIYNKDSSFTCKFANNILYQEAHDSILNDLVQRAAQNLLEYYELETVQYTYIEDAEMGKITIFWNYQ</sequence>
<dbReference type="Gene3D" id="3.10.620.30">
    <property type="match status" value="1"/>
</dbReference>
<reference evidence="3" key="1">
    <citation type="submission" date="2017-07" db="EMBL/GenBank/DDBJ databases">
        <authorList>
            <person name="Varghese N."/>
            <person name="Submissions S."/>
        </authorList>
    </citation>
    <scope>NUCLEOTIDE SEQUENCE [LARGE SCALE GENOMIC DNA]</scope>
    <source>
        <strain evidence="3">NLAE-zl-C134</strain>
    </source>
</reference>
<evidence type="ECO:0000259" key="1">
    <source>
        <dbReference type="Pfam" id="PF01841"/>
    </source>
</evidence>
<dbReference type="SUPFAM" id="SSF54001">
    <property type="entry name" value="Cysteine proteinases"/>
    <property type="match status" value="1"/>
</dbReference>
<evidence type="ECO:0000313" key="3">
    <source>
        <dbReference type="Proteomes" id="UP000254051"/>
    </source>
</evidence>
<dbReference type="RefSeq" id="WP_109714774.1">
    <property type="nucleotide sequence ID" value="NZ_QGDS01000028.1"/>
</dbReference>
<dbReference type="InterPro" id="IPR038765">
    <property type="entry name" value="Papain-like_cys_pep_sf"/>
</dbReference>
<organism evidence="2 3">
    <name type="scientific">Faecalicatena contorta</name>
    <dbReference type="NCBI Taxonomy" id="39482"/>
    <lineage>
        <taxon>Bacteria</taxon>
        <taxon>Bacillati</taxon>
        <taxon>Bacillota</taxon>
        <taxon>Clostridia</taxon>
        <taxon>Lachnospirales</taxon>
        <taxon>Lachnospiraceae</taxon>
        <taxon>Faecalicatena</taxon>
    </lineage>
</organism>
<gene>
    <name evidence="2" type="ORF">SAMN05216529_12832</name>
</gene>
<name>A0A315ZMV0_9FIRM</name>
<feature type="domain" description="Transglutaminase-like" evidence="1">
    <location>
        <begin position="173"/>
        <end position="262"/>
    </location>
</feature>